<keyword evidence="5" id="KW-1185">Reference proteome</keyword>
<evidence type="ECO:0000313" key="5">
    <source>
        <dbReference type="Proteomes" id="UP000002320"/>
    </source>
</evidence>
<evidence type="ECO:0000259" key="1">
    <source>
        <dbReference type="Pfam" id="PF13961"/>
    </source>
</evidence>
<dbReference type="Pfam" id="PF22936">
    <property type="entry name" value="Pol_BBD"/>
    <property type="match status" value="1"/>
</dbReference>
<feature type="domain" description="Retrovirus-related Pol polyprotein from transposon TNT 1-94-like beta-barrel" evidence="2">
    <location>
        <begin position="186"/>
        <end position="256"/>
    </location>
</feature>
<sequence>MAAKFGIAKLDGTNWPVWEMRVEALLAVEDLWEVVMEGVPAAEKQDAAWRSCDPKAKENIVSLLVDSQRSLVEGEAHARDVFKALKEHHQQHGSASVVASRGISNGVARCVADCGEKSENVGEKDAARNTEKEIAGKTATVSIEGTAAEAAGTLEVQIAGCTEIETAESDEQDVALTTGVRRSANWVIDSGASAHMSNDRKFFSSLREFAGGYITVANGKQTEIRGEGSGVVYGIDGEEKPKKIDIGEVKFVPGLTS</sequence>
<dbReference type="KEGG" id="cqu:CpipJ_CPIJ009763"/>
<reference evidence="3" key="1">
    <citation type="submission" date="2007-03" db="EMBL/GenBank/DDBJ databases">
        <title>Annotation of Culex pipiens quinquefasciatus.</title>
        <authorList>
            <consortium name="The Broad Institute Genome Sequencing Platform"/>
            <person name="Atkinson P.W."/>
            <person name="Hemingway J."/>
            <person name="Christensen B.M."/>
            <person name="Higgs S."/>
            <person name="Kodira C."/>
            <person name="Hannick L."/>
            <person name="Megy K."/>
            <person name="O'Leary S."/>
            <person name="Pearson M."/>
            <person name="Haas B.J."/>
            <person name="Mauceli E."/>
            <person name="Wortman J.R."/>
            <person name="Lee N.H."/>
            <person name="Guigo R."/>
            <person name="Stanke M."/>
            <person name="Alvarado L."/>
            <person name="Amedeo P."/>
            <person name="Antoine C.H."/>
            <person name="Arensburger P."/>
            <person name="Bidwell S.L."/>
            <person name="Crawford M."/>
            <person name="Camaro F."/>
            <person name="Devon K."/>
            <person name="Engels R."/>
            <person name="Hammond M."/>
            <person name="Howarth C."/>
            <person name="Koehrsen M."/>
            <person name="Lawson D."/>
            <person name="Montgomery P."/>
            <person name="Nene V."/>
            <person name="Nusbaum C."/>
            <person name="Puiu D."/>
            <person name="Romero-Severson J."/>
            <person name="Severson D.W."/>
            <person name="Shumway M."/>
            <person name="Sisk P."/>
            <person name="Stolte C."/>
            <person name="Zeng Q."/>
            <person name="Eisenstadt E."/>
            <person name="Fraser-Liggett C."/>
            <person name="Strausberg R."/>
            <person name="Galagan J."/>
            <person name="Birren B."/>
            <person name="Collins F.H."/>
        </authorList>
    </citation>
    <scope>NUCLEOTIDE SEQUENCE [LARGE SCALE GENOMIC DNA]</scope>
    <source>
        <strain evidence="3">JHB</strain>
    </source>
</reference>
<dbReference type="HOGENOM" id="CLU_1082806_0_0_1"/>
<reference evidence="4" key="2">
    <citation type="submission" date="2021-02" db="UniProtKB">
        <authorList>
            <consortium name="EnsemblMetazoa"/>
        </authorList>
    </citation>
    <scope>IDENTIFICATION</scope>
    <source>
        <strain evidence="4">JHB</strain>
    </source>
</reference>
<feature type="domain" description="DUF4219" evidence="1">
    <location>
        <begin position="10"/>
        <end position="36"/>
    </location>
</feature>
<evidence type="ECO:0000313" key="3">
    <source>
        <dbReference type="EMBL" id="EDS33024.1"/>
    </source>
</evidence>
<evidence type="ECO:0000259" key="2">
    <source>
        <dbReference type="Pfam" id="PF22936"/>
    </source>
</evidence>
<protein>
    <submittedName>
        <fullName evidence="3 4">Uncharacterized protein</fullName>
    </submittedName>
</protein>
<name>B0WQU4_CULQU</name>
<dbReference type="STRING" id="7176.B0WQU4"/>
<proteinExistence type="predicted"/>
<dbReference type="EnsemblMetazoa" id="CPIJ009763-RA">
    <property type="protein sequence ID" value="CPIJ009763-PA"/>
    <property type="gene ID" value="CPIJ009763"/>
</dbReference>
<organism>
    <name type="scientific">Culex quinquefasciatus</name>
    <name type="common">Southern house mosquito</name>
    <name type="synonym">Culex pungens</name>
    <dbReference type="NCBI Taxonomy" id="7176"/>
    <lineage>
        <taxon>Eukaryota</taxon>
        <taxon>Metazoa</taxon>
        <taxon>Ecdysozoa</taxon>
        <taxon>Arthropoda</taxon>
        <taxon>Hexapoda</taxon>
        <taxon>Insecta</taxon>
        <taxon>Pterygota</taxon>
        <taxon>Neoptera</taxon>
        <taxon>Endopterygota</taxon>
        <taxon>Diptera</taxon>
        <taxon>Nematocera</taxon>
        <taxon>Culicoidea</taxon>
        <taxon>Culicidae</taxon>
        <taxon>Culicinae</taxon>
        <taxon>Culicini</taxon>
        <taxon>Culex</taxon>
        <taxon>Culex</taxon>
    </lineage>
</organism>
<dbReference type="AlphaFoldDB" id="B0WQU4"/>
<dbReference type="InParanoid" id="B0WQU4"/>
<gene>
    <name evidence="4" type="primary">6041881</name>
    <name evidence="3" type="ORF">CpipJ_CPIJ009763</name>
</gene>
<dbReference type="Proteomes" id="UP000002320">
    <property type="component" value="Unassembled WGS sequence"/>
</dbReference>
<dbReference type="InterPro" id="IPR025314">
    <property type="entry name" value="DUF4219"/>
</dbReference>
<dbReference type="Pfam" id="PF13961">
    <property type="entry name" value="DUF4219"/>
    <property type="match status" value="1"/>
</dbReference>
<dbReference type="InterPro" id="IPR054722">
    <property type="entry name" value="PolX-like_BBD"/>
</dbReference>
<accession>B0WQU4</accession>
<evidence type="ECO:0000313" key="4">
    <source>
        <dbReference type="EnsemblMetazoa" id="CPIJ009763-PA"/>
    </source>
</evidence>
<dbReference type="EMBL" id="DS232045">
    <property type="protein sequence ID" value="EDS33024.1"/>
    <property type="molecule type" value="Genomic_DNA"/>
</dbReference>
<dbReference type="VEuPathDB" id="VectorBase:CPIJ009763"/>